<dbReference type="InterPro" id="IPR056362">
    <property type="entry name" value="AtuA-like_ferredoxin_dom"/>
</dbReference>
<dbReference type="Proteomes" id="UP001165283">
    <property type="component" value="Unassembled WGS sequence"/>
</dbReference>
<keyword evidence="5" id="KW-1185">Reference proteome</keyword>
<evidence type="ECO:0000259" key="2">
    <source>
        <dbReference type="Pfam" id="PF07287"/>
    </source>
</evidence>
<protein>
    <submittedName>
        <fullName evidence="4">DUF1446 domain-containing protein</fullName>
    </submittedName>
</protein>
<dbReference type="InterPro" id="IPR010839">
    <property type="entry name" value="AtuA_N"/>
</dbReference>
<gene>
    <name evidence="4" type="ORF">KDL28_05935</name>
</gene>
<name>A0ABT0ZV32_9PSEU</name>
<dbReference type="EMBL" id="JAGSOV010000011">
    <property type="protein sequence ID" value="MCO1654592.1"/>
    <property type="molecule type" value="Genomic_DNA"/>
</dbReference>
<dbReference type="PANTHER" id="PTHR47585">
    <property type="match status" value="1"/>
</dbReference>
<organism evidence="4 5">
    <name type="scientific">Pseudonocardia humida</name>
    <dbReference type="NCBI Taxonomy" id="2800819"/>
    <lineage>
        <taxon>Bacteria</taxon>
        <taxon>Bacillati</taxon>
        <taxon>Actinomycetota</taxon>
        <taxon>Actinomycetes</taxon>
        <taxon>Pseudonocardiales</taxon>
        <taxon>Pseudonocardiaceae</taxon>
        <taxon>Pseudonocardia</taxon>
    </lineage>
</organism>
<comment type="caution">
    <text evidence="4">The sequence shown here is derived from an EMBL/GenBank/DDBJ whole genome shotgun (WGS) entry which is preliminary data.</text>
</comment>
<sequence>MSELASGSSSTAPAQRRPSVSEGAVSTRAIRIGNCSGFYGDRIEAAREMVDGGDIDVLCGDYLAELTMLILAKAQAKDPSAGYARTFLTQVEAVLGSCLERGIRIVANAGGLNPAGLAAAVRDVAATLGLDARVAHVEGDDLRGSLAAITPPVRGEPVSANAYLGGWGIAEALAAGADVVVTGRVTDASLVVGPAAWWHGWGRTDWDALAGAVVAGHVIECGPQATGGNYAFLDEITDRRYPGFPIAEVAADGSSVITKHPGTGGLVSVGTVTAQLLYEIGDPAYLGPDCTTHFDTIRLAQQDEHRVAVSGVRGSAPPPTLKVALNDAGGYRNTMTLVLTGLDIEAKAAHAQALLFDVLGGRDRFAEVDVRLLRFDTPDAPTNDRATAHLRITVKDPDPRKVGRAFSNATMELALGGYAGFHTTTPPTAESAYGVYRPAAVPRSAVAHAVVLPDGQRRSVDDPPVAEPAAPEPALEPSPAATGPTRRVPLGTVCGARSGDKGGDANIGVWARSDAGYAWLRGFLTAQRVRELLGPEAAELEIEVHPLPNLRAVNVVVHGILGAGVASSTRPDPQAKGLGEYLRSRLVDVPLDVD</sequence>
<dbReference type="Pfam" id="PF23544">
    <property type="entry name" value="AtuA_ferredoxin"/>
    <property type="match status" value="1"/>
</dbReference>
<evidence type="ECO:0000259" key="3">
    <source>
        <dbReference type="Pfam" id="PF23544"/>
    </source>
</evidence>
<feature type="compositionally biased region" description="Polar residues" evidence="1">
    <location>
        <begin position="1"/>
        <end position="13"/>
    </location>
</feature>
<evidence type="ECO:0000313" key="4">
    <source>
        <dbReference type="EMBL" id="MCO1654592.1"/>
    </source>
</evidence>
<dbReference type="PANTHER" id="PTHR47585:SF1">
    <property type="entry name" value="DUF1446 DOMAIN-CONTAINING PROTEIN"/>
    <property type="match status" value="1"/>
</dbReference>
<feature type="region of interest" description="Disordered" evidence="1">
    <location>
        <begin position="453"/>
        <end position="488"/>
    </location>
</feature>
<evidence type="ECO:0000256" key="1">
    <source>
        <dbReference type="SAM" id="MobiDB-lite"/>
    </source>
</evidence>
<proteinExistence type="predicted"/>
<reference evidence="4" key="1">
    <citation type="submission" date="2021-04" db="EMBL/GenBank/DDBJ databases">
        <title>Pseudonocardia sp. nov., isolated from sandy soil of mangrove forest.</title>
        <authorList>
            <person name="Zan Z."/>
            <person name="Huang R."/>
            <person name="Liu W."/>
        </authorList>
    </citation>
    <scope>NUCLEOTIDE SEQUENCE</scope>
    <source>
        <strain evidence="4">S2-4</strain>
    </source>
</reference>
<feature type="domain" description="AtuA-like ferredoxin-fold" evidence="3">
    <location>
        <begin position="488"/>
        <end position="584"/>
    </location>
</feature>
<feature type="domain" description="Acyclic terpene utilisation N-terminal" evidence="2">
    <location>
        <begin position="30"/>
        <end position="451"/>
    </location>
</feature>
<evidence type="ECO:0000313" key="5">
    <source>
        <dbReference type="Proteomes" id="UP001165283"/>
    </source>
</evidence>
<feature type="region of interest" description="Disordered" evidence="1">
    <location>
        <begin position="1"/>
        <end position="25"/>
    </location>
</feature>
<dbReference type="Pfam" id="PF07287">
    <property type="entry name" value="AtuA"/>
    <property type="match status" value="1"/>
</dbReference>
<accession>A0ABT0ZV32</accession>